<organism evidence="1 2">
    <name type="scientific">Treponema primitia (strain ATCC BAA-887 / DSM 12427 / ZAS-2)</name>
    <dbReference type="NCBI Taxonomy" id="545694"/>
    <lineage>
        <taxon>Bacteria</taxon>
        <taxon>Pseudomonadati</taxon>
        <taxon>Spirochaetota</taxon>
        <taxon>Spirochaetia</taxon>
        <taxon>Spirochaetales</taxon>
        <taxon>Treponemataceae</taxon>
        <taxon>Treponema</taxon>
    </lineage>
</organism>
<keyword evidence="2" id="KW-1185">Reference proteome</keyword>
<dbReference type="AlphaFoldDB" id="F5YQX1"/>
<evidence type="ECO:0000313" key="2">
    <source>
        <dbReference type="Proteomes" id="UP000009223"/>
    </source>
</evidence>
<name>F5YQX1_TREPZ</name>
<reference evidence="1 2" key="2">
    <citation type="journal article" date="2011" name="ISME J.">
        <title>RNA-seq reveals cooperative metabolic interactions between two termite-gut spirochete species in co-culture.</title>
        <authorList>
            <person name="Rosenthal A.Z."/>
            <person name="Matson E.G."/>
            <person name="Eldar A."/>
            <person name="Leadbetter J.R."/>
        </authorList>
    </citation>
    <scope>NUCLEOTIDE SEQUENCE [LARGE SCALE GENOMIC DNA]</scope>
    <source>
        <strain evidence="2">ATCC BAA-887 / DSM 12427 / ZAS-2</strain>
    </source>
</reference>
<evidence type="ECO:0000313" key="1">
    <source>
        <dbReference type="EMBL" id="AEF86498.1"/>
    </source>
</evidence>
<dbReference type="HOGENOM" id="CLU_3123895_0_0_12"/>
<protein>
    <submittedName>
        <fullName evidence="1">Uncharacterized protein</fullName>
    </submittedName>
</protein>
<dbReference type="KEGG" id="tpi:TREPR_3658"/>
<dbReference type="EMBL" id="CP001843">
    <property type="protein sequence ID" value="AEF86498.1"/>
    <property type="molecule type" value="Genomic_DNA"/>
</dbReference>
<dbReference type="Proteomes" id="UP000009223">
    <property type="component" value="Chromosome"/>
</dbReference>
<sequence length="50" mass="5662">MNIEAFELLKQENGVTHDVKAVVYKLTNDINSLVNDSIETLNKIAHNIDH</sequence>
<reference evidence="2" key="1">
    <citation type="submission" date="2009-12" db="EMBL/GenBank/DDBJ databases">
        <title>Complete sequence of Treponema primitia strain ZAS-2.</title>
        <authorList>
            <person name="Tetu S.G."/>
            <person name="Matson E."/>
            <person name="Ren Q."/>
            <person name="Seshadri R."/>
            <person name="Elbourne L."/>
            <person name="Hassan K.A."/>
            <person name="Durkin A."/>
            <person name="Radune D."/>
            <person name="Mohamoud Y."/>
            <person name="Shay R."/>
            <person name="Jin S."/>
            <person name="Zhang X."/>
            <person name="Lucey K."/>
            <person name="Ballor N.R."/>
            <person name="Ottesen E."/>
            <person name="Rosenthal R."/>
            <person name="Allen A."/>
            <person name="Leadbetter J.R."/>
            <person name="Paulsen I.T."/>
        </authorList>
    </citation>
    <scope>NUCLEOTIDE SEQUENCE [LARGE SCALE GENOMIC DNA]</scope>
    <source>
        <strain evidence="2">ATCC BAA-887 / DSM 12427 / ZAS-2</strain>
    </source>
</reference>
<proteinExistence type="predicted"/>
<accession>F5YQX1</accession>
<gene>
    <name evidence="1" type="ordered locus">TREPR_3658</name>
</gene>